<comment type="caution">
    <text evidence="2">The sequence shown here is derived from an EMBL/GenBank/DDBJ whole genome shotgun (WGS) entry which is preliminary data.</text>
</comment>
<gene>
    <name evidence="2" type="ORF">GJ744_009662</name>
</gene>
<protein>
    <submittedName>
        <fullName evidence="2">Uncharacterized protein</fullName>
    </submittedName>
</protein>
<name>A0A8H7AFE1_9EURO</name>
<sequence length="102" mass="11040">MPEHSLPAGLEAAQQLDHKEDNNPMIFRPSTTKAPISHPAVPSLATPDDSPAKPTTISLKEAHALPPIIDLTQPEPKKQSRSKSRSPSPCSPPSRARRTTHL</sequence>
<keyword evidence="3" id="KW-1185">Reference proteome</keyword>
<feature type="region of interest" description="Disordered" evidence="1">
    <location>
        <begin position="1"/>
        <end position="102"/>
    </location>
</feature>
<evidence type="ECO:0000313" key="3">
    <source>
        <dbReference type="Proteomes" id="UP000606974"/>
    </source>
</evidence>
<reference evidence="2" key="1">
    <citation type="submission" date="2020-02" db="EMBL/GenBank/DDBJ databases">
        <authorList>
            <person name="Palmer J.M."/>
        </authorList>
    </citation>
    <scope>NUCLEOTIDE SEQUENCE</scope>
    <source>
        <strain evidence="2">EPUS1.4</strain>
        <tissue evidence="2">Thallus</tissue>
    </source>
</reference>
<proteinExistence type="predicted"/>
<accession>A0A8H7AFE1</accession>
<evidence type="ECO:0000313" key="2">
    <source>
        <dbReference type="EMBL" id="KAF7508080.1"/>
    </source>
</evidence>
<organism evidence="2 3">
    <name type="scientific">Endocarpon pusillum</name>
    <dbReference type="NCBI Taxonomy" id="364733"/>
    <lineage>
        <taxon>Eukaryota</taxon>
        <taxon>Fungi</taxon>
        <taxon>Dikarya</taxon>
        <taxon>Ascomycota</taxon>
        <taxon>Pezizomycotina</taxon>
        <taxon>Eurotiomycetes</taxon>
        <taxon>Chaetothyriomycetidae</taxon>
        <taxon>Verrucariales</taxon>
        <taxon>Verrucariaceae</taxon>
        <taxon>Endocarpon</taxon>
    </lineage>
</organism>
<dbReference type="Proteomes" id="UP000606974">
    <property type="component" value="Unassembled WGS sequence"/>
</dbReference>
<dbReference type="EMBL" id="JAACFV010000059">
    <property type="protein sequence ID" value="KAF7508080.1"/>
    <property type="molecule type" value="Genomic_DNA"/>
</dbReference>
<dbReference type="AlphaFoldDB" id="A0A8H7AFE1"/>
<evidence type="ECO:0000256" key="1">
    <source>
        <dbReference type="SAM" id="MobiDB-lite"/>
    </source>
</evidence>